<evidence type="ECO:0000313" key="2">
    <source>
        <dbReference type="Proteomes" id="UP001652625"/>
    </source>
</evidence>
<dbReference type="PANTHER" id="PTHR13318">
    <property type="entry name" value="PARTNER OF PAIRED, ISOFORM B-RELATED"/>
    <property type="match status" value="1"/>
</dbReference>
<feature type="domain" description="F-box" evidence="1">
    <location>
        <begin position="1"/>
        <end position="44"/>
    </location>
</feature>
<dbReference type="GeneID" id="100207189"/>
<dbReference type="SUPFAM" id="SSF52047">
    <property type="entry name" value="RNI-like"/>
    <property type="match status" value="1"/>
</dbReference>
<dbReference type="RefSeq" id="XP_065646785.1">
    <property type="nucleotide sequence ID" value="XM_065790713.1"/>
</dbReference>
<proteinExistence type="predicted"/>
<reference evidence="3" key="2">
    <citation type="submission" date="2025-08" db="UniProtKB">
        <authorList>
            <consortium name="RefSeq"/>
        </authorList>
    </citation>
    <scope>IDENTIFICATION</scope>
</reference>
<evidence type="ECO:0000259" key="1">
    <source>
        <dbReference type="PROSITE" id="PS50181"/>
    </source>
</evidence>
<dbReference type="Proteomes" id="UP001652625">
    <property type="component" value="Chromosome 02"/>
</dbReference>
<dbReference type="PANTHER" id="PTHR13318:SF95">
    <property type="entry name" value="F-BOX PROTEIN YLR352W"/>
    <property type="match status" value="1"/>
</dbReference>
<accession>A0ABM4BCX3</accession>
<dbReference type="InterPro" id="IPR032675">
    <property type="entry name" value="LRR_dom_sf"/>
</dbReference>
<sequence length="716" mass="81352">MECLTDEILLMIFKHLHTDEITVISQVNKRFCNVARDVSLYRTLSFKNKLLLSAKYIHTLMHRYKEQMLSLSLMECFWIPSNSLKLALESCCNLRELYLTGSNLQFSALELIINNNPYLTKLAWSVPDKYSLVPLIHPTTGLPTQTYHQTQKMFKRLTSIMLRFNSLPSFEHFLPIFDSNEILVNELGLEYFSDHSSCFNTIGNSYFLYIKSEEKFLVRLRDAVIVNRYLHFNLIVMDFIIQTVREAADTGSLTALIAPGTSNSFCWNYIKSVFKTISFKKIDLSYCILGKEQMAWLSNLKQLKHLNLSNVSLFKLNLMKVVALNNPMLVSLNLSSCHDWIEKDLHGLEALALHCRHLKELNLSSLHIHSVNTDVNKLCQTVSKIKTLKALAIPACGLVNNMFPNTDDKNETLHRMSTSKSVSSLVLTTGFSPHCTPSKLLKLETSESGSYYTRNTRLSLEDENLVCQSGCGLDFIVEYCVQIEELEVVDTGFNSAFGGMNSQKDQYFCPPTFYLKDKVFFSICKLQSLRKLTLAGLSGVGMFSSLCQITGSCCLLEELSIAHCGQSGHSGSLSSLRQAVLNCKRLKKFRLDQPYFHLKENILEAFHSCKNLQLLCLISKNGKIPKKVEHYVNLFYQCQNLVGFFLFSGASASDSKKIHTELNHLFGKARRSSCITVLSYLNSLTEEGLKKVPYIYLRDVIKFESYVASCKTQTIP</sequence>
<protein>
    <submittedName>
        <fullName evidence="3">F-box/LRR-repeat protein 18</fullName>
    </submittedName>
</protein>
<keyword evidence="2" id="KW-1185">Reference proteome</keyword>
<name>A0ABM4BCX3_HYDVU</name>
<organism evidence="2 3">
    <name type="scientific">Hydra vulgaris</name>
    <name type="common">Hydra</name>
    <name type="synonym">Hydra attenuata</name>
    <dbReference type="NCBI Taxonomy" id="6087"/>
    <lineage>
        <taxon>Eukaryota</taxon>
        <taxon>Metazoa</taxon>
        <taxon>Cnidaria</taxon>
        <taxon>Hydrozoa</taxon>
        <taxon>Hydroidolina</taxon>
        <taxon>Anthoathecata</taxon>
        <taxon>Aplanulata</taxon>
        <taxon>Hydridae</taxon>
        <taxon>Hydra</taxon>
    </lineage>
</organism>
<evidence type="ECO:0000313" key="3">
    <source>
        <dbReference type="RefSeq" id="XP_065646785.1"/>
    </source>
</evidence>
<dbReference type="Pfam" id="PF12937">
    <property type="entry name" value="F-box-like"/>
    <property type="match status" value="1"/>
</dbReference>
<dbReference type="Pfam" id="PF19729">
    <property type="entry name" value="LRR_FBXL18"/>
    <property type="match status" value="1"/>
</dbReference>
<dbReference type="InterPro" id="IPR045627">
    <property type="entry name" value="FBXL18_LRR"/>
</dbReference>
<dbReference type="InterPro" id="IPR001810">
    <property type="entry name" value="F-box_dom"/>
</dbReference>
<gene>
    <name evidence="3" type="primary">LOC100207189</name>
</gene>
<dbReference type="Gene3D" id="3.80.10.10">
    <property type="entry name" value="Ribonuclease Inhibitor"/>
    <property type="match status" value="3"/>
</dbReference>
<dbReference type="InterPro" id="IPR036047">
    <property type="entry name" value="F-box-like_dom_sf"/>
</dbReference>
<dbReference type="SUPFAM" id="SSF81383">
    <property type="entry name" value="F-box domain"/>
    <property type="match status" value="1"/>
</dbReference>
<reference evidence="2" key="1">
    <citation type="submission" date="2025-05" db="UniProtKB">
        <authorList>
            <consortium name="RefSeq"/>
        </authorList>
    </citation>
    <scope>NUCLEOTIDE SEQUENCE [LARGE SCALE GENOMIC DNA]</scope>
</reference>
<dbReference type="PROSITE" id="PS50181">
    <property type="entry name" value="FBOX"/>
    <property type="match status" value="1"/>
</dbReference>
<dbReference type="SMART" id="SM00256">
    <property type="entry name" value="FBOX"/>
    <property type="match status" value="1"/>
</dbReference>